<feature type="signal peptide" evidence="1">
    <location>
        <begin position="1"/>
        <end position="22"/>
    </location>
</feature>
<accession>A0A8J6XY50</accession>
<organism evidence="2 3">
    <name type="scientific">Candidatus Sulfomarinibacter kjeldsenii</name>
    <dbReference type="NCBI Taxonomy" id="2885994"/>
    <lineage>
        <taxon>Bacteria</taxon>
        <taxon>Pseudomonadati</taxon>
        <taxon>Acidobacteriota</taxon>
        <taxon>Thermoanaerobaculia</taxon>
        <taxon>Thermoanaerobaculales</taxon>
        <taxon>Candidatus Sulfomarinibacteraceae</taxon>
        <taxon>Candidatus Sulfomarinibacter</taxon>
    </lineage>
</organism>
<gene>
    <name evidence="2" type="ORF">IFJ97_01070</name>
</gene>
<comment type="caution">
    <text evidence="2">The sequence shown here is derived from an EMBL/GenBank/DDBJ whole genome shotgun (WGS) entry which is preliminary data.</text>
</comment>
<dbReference type="EMBL" id="JACXWA010000013">
    <property type="protein sequence ID" value="MBD3869933.1"/>
    <property type="molecule type" value="Genomic_DNA"/>
</dbReference>
<evidence type="ECO:0000256" key="1">
    <source>
        <dbReference type="SAM" id="SignalP"/>
    </source>
</evidence>
<dbReference type="Proteomes" id="UP000598633">
    <property type="component" value="Unassembled WGS sequence"/>
</dbReference>
<reference evidence="2 3" key="1">
    <citation type="submission" date="2020-08" db="EMBL/GenBank/DDBJ databases">
        <title>Acidobacteriota in marine sediments use diverse sulfur dissimilation pathways.</title>
        <authorList>
            <person name="Wasmund K."/>
        </authorList>
    </citation>
    <scope>NUCLEOTIDE SEQUENCE [LARGE SCALE GENOMIC DNA]</scope>
    <source>
        <strain evidence="2">MAG AM3-A</strain>
    </source>
</reference>
<proteinExistence type="predicted"/>
<dbReference type="AlphaFoldDB" id="A0A8J6XY50"/>
<evidence type="ECO:0000313" key="2">
    <source>
        <dbReference type="EMBL" id="MBD3869933.1"/>
    </source>
</evidence>
<name>A0A8J6XY50_9BACT</name>
<sequence>MRRSRCISLIAITLMAAAISSASELGDRLDRELKGGWGVLELEVYSACGGTYSDNEVGSAGVASKARNRFAAGELVKIDDVKVKRQRVDLLLTLDAPLRVSRMDGPFELFDQRSCRVQLMVYVPRELVKSANLDALLTEVKKHVTLYASRDDAELSGDWNGREMEPLPDDYEETVQRHAVWKAEQTNAAVRDGIDHALSEAAEAVEDMDDDADYLAGFAGGAEKMGDLTVTNCDSLLNLSFTSYRKNADSEKSRGWKDGWNDGQKLVFHVLLADRLRSCLVPVPAPPLP</sequence>
<keyword evidence="1" id="KW-0732">Signal</keyword>
<feature type="chain" id="PRO_5035160109" evidence="1">
    <location>
        <begin position="23"/>
        <end position="289"/>
    </location>
</feature>
<evidence type="ECO:0000313" key="3">
    <source>
        <dbReference type="Proteomes" id="UP000598633"/>
    </source>
</evidence>
<protein>
    <submittedName>
        <fullName evidence="2">Uncharacterized protein</fullName>
    </submittedName>
</protein>